<name>A0A1L9WRT8_ASPA1</name>
<sequence length="253" mass="30293">MELEYMEYEYDKTYDVEHGEARKSEYEYDGRYLAEHDERALTEHESTCNPEYAYAYDDTSIAENDETYASGRSNNRFLTEHDAPRMSEYEYDETYDSDHEQTYPSSEDEEVIPATFSPLSIRGTRSDRITLVLLLMHGWPDWDFVTYLVEAHWHHQRDNNEVMHPGKSLGAILVFRLRAQMLIELLDNHRAHKFEYNGQLTWNYRSPEYQDALVAFCRHIYRDHRLQFNEQDTQPRFYATHRGQLQRSRESCV</sequence>
<dbReference type="AlphaFoldDB" id="A0A1L9WRT8"/>
<dbReference type="OrthoDB" id="10381765at2759"/>
<dbReference type="Proteomes" id="UP000184546">
    <property type="component" value="Unassembled WGS sequence"/>
</dbReference>
<keyword evidence="2" id="KW-1185">Reference proteome</keyword>
<dbReference type="VEuPathDB" id="FungiDB:ASPACDRAFT_61617"/>
<dbReference type="GeneID" id="30977491"/>
<protein>
    <submittedName>
        <fullName evidence="1">Uncharacterized protein</fullName>
    </submittedName>
</protein>
<dbReference type="RefSeq" id="XP_020055269.1">
    <property type="nucleotide sequence ID" value="XM_020203677.1"/>
</dbReference>
<reference evidence="2" key="1">
    <citation type="journal article" date="2017" name="Genome Biol.">
        <title>Comparative genomics reveals high biological diversity and specific adaptations in the industrially and medically important fungal genus Aspergillus.</title>
        <authorList>
            <person name="de Vries R.P."/>
            <person name="Riley R."/>
            <person name="Wiebenga A."/>
            <person name="Aguilar-Osorio G."/>
            <person name="Amillis S."/>
            <person name="Uchima C.A."/>
            <person name="Anderluh G."/>
            <person name="Asadollahi M."/>
            <person name="Askin M."/>
            <person name="Barry K."/>
            <person name="Battaglia E."/>
            <person name="Bayram O."/>
            <person name="Benocci T."/>
            <person name="Braus-Stromeyer S.A."/>
            <person name="Caldana C."/>
            <person name="Canovas D."/>
            <person name="Cerqueira G.C."/>
            <person name="Chen F."/>
            <person name="Chen W."/>
            <person name="Choi C."/>
            <person name="Clum A."/>
            <person name="Dos Santos R.A."/>
            <person name="Damasio A.R."/>
            <person name="Diallinas G."/>
            <person name="Emri T."/>
            <person name="Fekete E."/>
            <person name="Flipphi M."/>
            <person name="Freyberg S."/>
            <person name="Gallo A."/>
            <person name="Gournas C."/>
            <person name="Habgood R."/>
            <person name="Hainaut M."/>
            <person name="Harispe M.L."/>
            <person name="Henrissat B."/>
            <person name="Hilden K.S."/>
            <person name="Hope R."/>
            <person name="Hossain A."/>
            <person name="Karabika E."/>
            <person name="Karaffa L."/>
            <person name="Karanyi Z."/>
            <person name="Krasevec N."/>
            <person name="Kuo A."/>
            <person name="Kusch H."/>
            <person name="LaButti K."/>
            <person name="Lagendijk E.L."/>
            <person name="Lapidus A."/>
            <person name="Levasseur A."/>
            <person name="Lindquist E."/>
            <person name="Lipzen A."/>
            <person name="Logrieco A.F."/>
            <person name="MacCabe A."/>
            <person name="Maekelae M.R."/>
            <person name="Malavazi I."/>
            <person name="Melin P."/>
            <person name="Meyer V."/>
            <person name="Mielnichuk N."/>
            <person name="Miskei M."/>
            <person name="Molnar A.P."/>
            <person name="Mule G."/>
            <person name="Ngan C.Y."/>
            <person name="Orejas M."/>
            <person name="Orosz E."/>
            <person name="Ouedraogo J.P."/>
            <person name="Overkamp K.M."/>
            <person name="Park H.-S."/>
            <person name="Perrone G."/>
            <person name="Piumi F."/>
            <person name="Punt P.J."/>
            <person name="Ram A.F."/>
            <person name="Ramon A."/>
            <person name="Rauscher S."/>
            <person name="Record E."/>
            <person name="Riano-Pachon D.M."/>
            <person name="Robert V."/>
            <person name="Roehrig J."/>
            <person name="Ruller R."/>
            <person name="Salamov A."/>
            <person name="Salih N.S."/>
            <person name="Samson R.A."/>
            <person name="Sandor E."/>
            <person name="Sanguinetti M."/>
            <person name="Schuetze T."/>
            <person name="Sepcic K."/>
            <person name="Shelest E."/>
            <person name="Sherlock G."/>
            <person name="Sophianopoulou V."/>
            <person name="Squina F.M."/>
            <person name="Sun H."/>
            <person name="Susca A."/>
            <person name="Todd R.B."/>
            <person name="Tsang A."/>
            <person name="Unkles S.E."/>
            <person name="van de Wiele N."/>
            <person name="van Rossen-Uffink D."/>
            <person name="Oliveira J.V."/>
            <person name="Vesth T.C."/>
            <person name="Visser J."/>
            <person name="Yu J.-H."/>
            <person name="Zhou M."/>
            <person name="Andersen M.R."/>
            <person name="Archer D.B."/>
            <person name="Baker S.E."/>
            <person name="Benoit I."/>
            <person name="Brakhage A.A."/>
            <person name="Braus G.H."/>
            <person name="Fischer R."/>
            <person name="Frisvad J.C."/>
            <person name="Goldman G.H."/>
            <person name="Houbraken J."/>
            <person name="Oakley B."/>
            <person name="Pocsi I."/>
            <person name="Scazzocchio C."/>
            <person name="Seiboth B."/>
            <person name="vanKuyk P.A."/>
            <person name="Wortman J."/>
            <person name="Dyer P.S."/>
            <person name="Grigoriev I.V."/>
        </authorList>
    </citation>
    <scope>NUCLEOTIDE SEQUENCE [LARGE SCALE GENOMIC DNA]</scope>
    <source>
        <strain evidence="2">ATCC 16872 / CBS 172.66 / WB 5094</strain>
    </source>
</reference>
<accession>A0A1L9WRT8</accession>
<proteinExistence type="predicted"/>
<dbReference type="EMBL" id="KV878979">
    <property type="protein sequence ID" value="OJJ98929.1"/>
    <property type="molecule type" value="Genomic_DNA"/>
</dbReference>
<evidence type="ECO:0000313" key="2">
    <source>
        <dbReference type="Proteomes" id="UP000184546"/>
    </source>
</evidence>
<gene>
    <name evidence="1" type="ORF">ASPACDRAFT_61617</name>
</gene>
<organism evidence="1 2">
    <name type="scientific">Aspergillus aculeatus (strain ATCC 16872 / CBS 172.66 / WB 5094)</name>
    <dbReference type="NCBI Taxonomy" id="690307"/>
    <lineage>
        <taxon>Eukaryota</taxon>
        <taxon>Fungi</taxon>
        <taxon>Dikarya</taxon>
        <taxon>Ascomycota</taxon>
        <taxon>Pezizomycotina</taxon>
        <taxon>Eurotiomycetes</taxon>
        <taxon>Eurotiomycetidae</taxon>
        <taxon>Eurotiales</taxon>
        <taxon>Aspergillaceae</taxon>
        <taxon>Aspergillus</taxon>
        <taxon>Aspergillus subgen. Circumdati</taxon>
    </lineage>
</organism>
<evidence type="ECO:0000313" key="1">
    <source>
        <dbReference type="EMBL" id="OJJ98929.1"/>
    </source>
</evidence>